<gene>
    <name evidence="3" type="ORF">RFH988_LOCUS35098</name>
</gene>
<dbReference type="InterPro" id="IPR012334">
    <property type="entry name" value="Pectin_lyas_fold"/>
</dbReference>
<evidence type="ECO:0000313" key="3">
    <source>
        <dbReference type="EMBL" id="CAF1407317.1"/>
    </source>
</evidence>
<dbReference type="EMBL" id="CAJNOO010005172">
    <property type="protein sequence ID" value="CAF1407317.1"/>
    <property type="molecule type" value="Genomic_DNA"/>
</dbReference>
<protein>
    <recommendedName>
        <fullName evidence="2">Right handed beta helix domain-containing protein</fullName>
    </recommendedName>
</protein>
<sequence>MTFVCDWLSLSLGIQLAVSEAIKSGLHNSVVFGFGTYNLSSEIIVSYANNLTVIGQEIDKTFLIGNSPSSIFSIKSCQGLIITSLSIDFDPLPFTAVKPPHQTNINQQVEAILRYDPIAMRPAFDPNTYDMYQRPPPNTTTSLVSPGVLRIPLKKPAKFVVQDPIVVHYAFQKHVIASMDAQDLTIQSINIYTSWCMGFAATRTKRLNIIDFNVVPRSERWMSIIMDCMHFTDSREYISVSNSKCSSMGDDGLNVHAMYFIVKKIINSTALIVQTLKFSSNQQPFTPHAKGAVASTKIYDSLSQLYTFDSPLDVTVNDYVVVSDAPQLTIRNFTIENNRAHGILLETRNVNVKQSIFNRTSGPAILFQPSLHWDEGPHAINVTLSENLFVNNNEGLARQEGVITILPVPVQLVPTIKNVQITSSTFLIGNYNQGVIQSYNGNNIAFYGNYIATNHSGPLISICNTRNITANNNTVVNNLTKINQYYTLDQNNPCLTNLSSLIDLPPSAFNSSFPPPVTLPKLLIEDNQYYFMKKKVNDENN</sequence>
<dbReference type="AlphaFoldDB" id="A0A815LAG3"/>
<organism evidence="3 4">
    <name type="scientific">Rotaria sordida</name>
    <dbReference type="NCBI Taxonomy" id="392033"/>
    <lineage>
        <taxon>Eukaryota</taxon>
        <taxon>Metazoa</taxon>
        <taxon>Spiralia</taxon>
        <taxon>Gnathifera</taxon>
        <taxon>Rotifera</taxon>
        <taxon>Eurotatoria</taxon>
        <taxon>Bdelloidea</taxon>
        <taxon>Philodinida</taxon>
        <taxon>Philodinidae</taxon>
        <taxon>Rotaria</taxon>
    </lineage>
</organism>
<evidence type="ECO:0000259" key="2">
    <source>
        <dbReference type="Pfam" id="PF13229"/>
    </source>
</evidence>
<feature type="signal peptide" evidence="1">
    <location>
        <begin position="1"/>
        <end position="19"/>
    </location>
</feature>
<proteinExistence type="predicted"/>
<dbReference type="OrthoDB" id="10042865at2759"/>
<dbReference type="InterPro" id="IPR011050">
    <property type="entry name" value="Pectin_lyase_fold/virulence"/>
</dbReference>
<dbReference type="Gene3D" id="2.160.20.10">
    <property type="entry name" value="Single-stranded right-handed beta-helix, Pectin lyase-like"/>
    <property type="match status" value="1"/>
</dbReference>
<dbReference type="SUPFAM" id="SSF51126">
    <property type="entry name" value="Pectin lyase-like"/>
    <property type="match status" value="1"/>
</dbReference>
<name>A0A815LAG3_9BILA</name>
<evidence type="ECO:0000256" key="1">
    <source>
        <dbReference type="SAM" id="SignalP"/>
    </source>
</evidence>
<keyword evidence="1" id="KW-0732">Signal</keyword>
<accession>A0A815LAG3</accession>
<dbReference type="Proteomes" id="UP000663882">
    <property type="component" value="Unassembled WGS sequence"/>
</dbReference>
<evidence type="ECO:0000313" key="4">
    <source>
        <dbReference type="Proteomes" id="UP000663882"/>
    </source>
</evidence>
<feature type="domain" description="Right handed beta helix" evidence="2">
    <location>
        <begin position="319"/>
        <end position="396"/>
    </location>
</feature>
<feature type="chain" id="PRO_5033066160" description="Right handed beta helix domain-containing protein" evidence="1">
    <location>
        <begin position="20"/>
        <end position="541"/>
    </location>
</feature>
<dbReference type="InterPro" id="IPR039448">
    <property type="entry name" value="Beta_helix"/>
</dbReference>
<reference evidence="3" key="1">
    <citation type="submission" date="2021-02" db="EMBL/GenBank/DDBJ databases">
        <authorList>
            <person name="Nowell W R."/>
        </authorList>
    </citation>
    <scope>NUCLEOTIDE SEQUENCE</scope>
</reference>
<comment type="caution">
    <text evidence="3">The sequence shown here is derived from an EMBL/GenBank/DDBJ whole genome shotgun (WGS) entry which is preliminary data.</text>
</comment>
<dbReference type="Pfam" id="PF13229">
    <property type="entry name" value="Beta_helix"/>
    <property type="match status" value="1"/>
</dbReference>